<dbReference type="PANTHER" id="PTHR33427">
    <property type="entry name" value="HNH ENDONUCLEASE"/>
    <property type="match status" value="1"/>
</dbReference>
<dbReference type="Proteomes" id="UP000504621">
    <property type="component" value="Unplaced"/>
</dbReference>
<keyword evidence="1" id="KW-0175">Coiled coil</keyword>
<dbReference type="RefSeq" id="XP_021298641.1">
    <property type="nucleotide sequence ID" value="XM_021442966.1"/>
</dbReference>
<dbReference type="OrthoDB" id="608866at2759"/>
<dbReference type="AlphaFoldDB" id="A0A6J1BGR7"/>
<evidence type="ECO:0000313" key="3">
    <source>
        <dbReference type="Proteomes" id="UP000504621"/>
    </source>
</evidence>
<organism evidence="3 4">
    <name type="scientific">Herrania umbratica</name>
    <dbReference type="NCBI Taxonomy" id="108875"/>
    <lineage>
        <taxon>Eukaryota</taxon>
        <taxon>Viridiplantae</taxon>
        <taxon>Streptophyta</taxon>
        <taxon>Embryophyta</taxon>
        <taxon>Tracheophyta</taxon>
        <taxon>Spermatophyta</taxon>
        <taxon>Magnoliopsida</taxon>
        <taxon>eudicotyledons</taxon>
        <taxon>Gunneridae</taxon>
        <taxon>Pentapetalae</taxon>
        <taxon>rosids</taxon>
        <taxon>malvids</taxon>
        <taxon>Malvales</taxon>
        <taxon>Malvaceae</taxon>
        <taxon>Byttnerioideae</taxon>
        <taxon>Herrania</taxon>
    </lineage>
</organism>
<gene>
    <name evidence="4" type="primary">LOC110427440</name>
</gene>
<evidence type="ECO:0000256" key="2">
    <source>
        <dbReference type="SAM" id="MobiDB-lite"/>
    </source>
</evidence>
<name>A0A6J1BGR7_9ROSI</name>
<dbReference type="PANTHER" id="PTHR33427:SF2">
    <property type="entry name" value="TRICHOHYALIN"/>
    <property type="match status" value="1"/>
</dbReference>
<reference evidence="4" key="1">
    <citation type="submission" date="2025-08" db="UniProtKB">
        <authorList>
            <consortium name="RefSeq"/>
        </authorList>
    </citation>
    <scope>IDENTIFICATION</scope>
    <source>
        <tissue evidence="4">Leaf</tissue>
    </source>
</reference>
<proteinExistence type="predicted"/>
<evidence type="ECO:0000313" key="4">
    <source>
        <dbReference type="RefSeq" id="XP_021298641.1"/>
    </source>
</evidence>
<dbReference type="GeneID" id="110427440"/>
<feature type="region of interest" description="Disordered" evidence="2">
    <location>
        <begin position="531"/>
        <end position="558"/>
    </location>
</feature>
<feature type="coiled-coil region" evidence="1">
    <location>
        <begin position="300"/>
        <end position="334"/>
    </location>
</feature>
<keyword evidence="3" id="KW-1185">Reference proteome</keyword>
<evidence type="ECO:0000256" key="1">
    <source>
        <dbReference type="SAM" id="Coils"/>
    </source>
</evidence>
<protein>
    <submittedName>
        <fullName evidence="4">Uncharacterized protein LOC110427440</fullName>
    </submittedName>
</protein>
<feature type="coiled-coil region" evidence="1">
    <location>
        <begin position="374"/>
        <end position="418"/>
    </location>
</feature>
<sequence length="729" mass="84303">MAADYAFTDKEMVIDEGLGYPRAYAKICRDPSLCLYSHGPPFTFMPYALQQNEGLRAKELDLMFPTIDPKARPTAKPKIFINLLWKQLSHLGNAGFDPEVIRVDPYGNVLYYHADSASPLSWDIDHWFPCSRGGLTVASNLRILQWQVCKKKHNKLEFQVPWWDFQLGISVNQFLSIFASRKSDFRRRAFSFLFAEGENEEINSSQTVESHSFPQHFMQSKEQFGLAPAAVVVTRRELYDTSSALKSLDYNRQIRPQSPMIAARKKKSSVLKENENPDFITNPYQAIVMARDSLKQREETQKMQSEIQKWDEEVTEMRRKNDEEKLAIQDLEVELIKRRRRAEKCRRLAEAQSSYRTMLEKMIRDAMHQSVVYKEQLRLNQAAANALMARLEAQKAICDASEKELHKKFKQRDELEKQIRPEGEHARKRSRMDDIFLEGQDSKTVLYLPGIRPRTPSHKELRLFLEEEHKASVAGLSSNEDQKHEEIEEELAITERNTVRGTREEHDKAIAALEDEKSIVQKFQRFEIEEERQEIQIPTAEETERADDEESRRQRGKGNVERWLQMLLENTQDELDPQNADAEEVTGIDEIIKKLDLKYPQKEKKVTTQIHEKQQSVGEKKEEIVEIEGSKTPRRSSNACEVARISEGRLGGRKQRIEKNGKERILARSESARAFGRIPSSPSLILGMKKGVECMRKKPIVTSDDEEDYAAGNNFLKSSIKTIKKAVKI</sequence>
<accession>A0A6J1BGR7</accession>